<evidence type="ECO:0000256" key="9">
    <source>
        <dbReference type="ARBA" id="ARBA00023212"/>
    </source>
</evidence>
<dbReference type="PANTHER" id="PTHR45783:SF3">
    <property type="entry name" value="KINESIN LIGHT CHAIN"/>
    <property type="match status" value="1"/>
</dbReference>
<dbReference type="GO" id="GO:0007018">
    <property type="term" value="P:microtubule-based movement"/>
    <property type="evidence" value="ECO:0007669"/>
    <property type="project" value="TreeGrafter"/>
</dbReference>
<evidence type="ECO:0000256" key="6">
    <source>
        <dbReference type="ARBA" id="ARBA00022803"/>
    </source>
</evidence>
<proteinExistence type="inferred from homology"/>
<dbReference type="Gene3D" id="1.25.40.10">
    <property type="entry name" value="Tetratricopeptide repeat domain"/>
    <property type="match status" value="3"/>
</dbReference>
<keyword evidence="9" id="KW-0206">Cytoskeleton</keyword>
<dbReference type="Pfam" id="PF13374">
    <property type="entry name" value="TPR_10"/>
    <property type="match status" value="2"/>
</dbReference>
<keyword evidence="12" id="KW-1185">Reference proteome</keyword>
<dbReference type="PANTHER" id="PTHR45783">
    <property type="entry name" value="KINESIN LIGHT CHAIN"/>
    <property type="match status" value="1"/>
</dbReference>
<protein>
    <submittedName>
        <fullName evidence="11">Uncharacterized protein</fullName>
    </submittedName>
</protein>
<evidence type="ECO:0000313" key="12">
    <source>
        <dbReference type="Proteomes" id="UP000660262"/>
    </source>
</evidence>
<feature type="region of interest" description="Disordered" evidence="10">
    <location>
        <begin position="817"/>
        <end position="848"/>
    </location>
</feature>
<dbReference type="GO" id="GO:0005737">
    <property type="term" value="C:cytoplasm"/>
    <property type="evidence" value="ECO:0007669"/>
    <property type="project" value="TreeGrafter"/>
</dbReference>
<gene>
    <name evidence="11" type="ORF">PPROV_000851200</name>
</gene>
<dbReference type="SMART" id="SM00028">
    <property type="entry name" value="TPR"/>
    <property type="match status" value="11"/>
</dbReference>
<accession>A0A830HXS8</accession>
<dbReference type="Pfam" id="PF13424">
    <property type="entry name" value="TPR_12"/>
    <property type="match status" value="4"/>
</dbReference>
<evidence type="ECO:0000313" key="11">
    <source>
        <dbReference type="EMBL" id="GHP09777.1"/>
    </source>
</evidence>
<evidence type="ECO:0000256" key="4">
    <source>
        <dbReference type="ARBA" id="ARBA00022701"/>
    </source>
</evidence>
<evidence type="ECO:0000256" key="3">
    <source>
        <dbReference type="ARBA" id="ARBA00022490"/>
    </source>
</evidence>
<dbReference type="EMBL" id="BNJQ01000026">
    <property type="protein sequence ID" value="GHP09777.1"/>
    <property type="molecule type" value="Genomic_DNA"/>
</dbReference>
<name>A0A830HXS8_9CHLO</name>
<dbReference type="InterPro" id="IPR011990">
    <property type="entry name" value="TPR-like_helical_dom_sf"/>
</dbReference>
<comment type="subcellular location">
    <subcellularLocation>
        <location evidence="1">Cytoplasm</location>
        <location evidence="1">Cytoskeleton</location>
    </subcellularLocation>
</comment>
<dbReference type="AlphaFoldDB" id="A0A830HXS8"/>
<keyword evidence="6" id="KW-0802">TPR repeat</keyword>
<dbReference type="OrthoDB" id="1658288at2759"/>
<dbReference type="InterPro" id="IPR002151">
    <property type="entry name" value="Kinesin_light"/>
</dbReference>
<dbReference type="SUPFAM" id="SSF48452">
    <property type="entry name" value="TPR-like"/>
    <property type="match status" value="2"/>
</dbReference>
<keyword evidence="8" id="KW-0505">Motor protein</keyword>
<keyword evidence="3" id="KW-0963">Cytoplasm</keyword>
<feature type="region of interest" description="Disordered" evidence="10">
    <location>
        <begin position="1"/>
        <end position="25"/>
    </location>
</feature>
<dbReference type="GO" id="GO:0019894">
    <property type="term" value="F:kinesin binding"/>
    <property type="evidence" value="ECO:0007669"/>
    <property type="project" value="TreeGrafter"/>
</dbReference>
<evidence type="ECO:0000256" key="7">
    <source>
        <dbReference type="ARBA" id="ARBA00023054"/>
    </source>
</evidence>
<feature type="compositionally biased region" description="Basic residues" evidence="10">
    <location>
        <begin position="833"/>
        <end position="848"/>
    </location>
</feature>
<reference evidence="11" key="1">
    <citation type="submission" date="2020-10" db="EMBL/GenBank/DDBJ databases">
        <title>Unveiling of a novel bifunctional photoreceptor, Dualchrome1, isolated from a cosmopolitan green alga.</title>
        <authorList>
            <person name="Suzuki S."/>
            <person name="Kawachi M."/>
        </authorList>
    </citation>
    <scope>NUCLEOTIDE SEQUENCE</scope>
    <source>
        <strain evidence="11">NIES 2893</strain>
    </source>
</reference>
<organism evidence="11 12">
    <name type="scientific">Pycnococcus provasolii</name>
    <dbReference type="NCBI Taxonomy" id="41880"/>
    <lineage>
        <taxon>Eukaryota</taxon>
        <taxon>Viridiplantae</taxon>
        <taxon>Chlorophyta</taxon>
        <taxon>Pseudoscourfieldiophyceae</taxon>
        <taxon>Pseudoscourfieldiales</taxon>
        <taxon>Pycnococcaceae</taxon>
        <taxon>Pycnococcus</taxon>
    </lineage>
</organism>
<evidence type="ECO:0000256" key="10">
    <source>
        <dbReference type="SAM" id="MobiDB-lite"/>
    </source>
</evidence>
<keyword evidence="4" id="KW-0493">Microtubule</keyword>
<keyword evidence="5" id="KW-0677">Repeat</keyword>
<dbReference type="GO" id="GO:0005871">
    <property type="term" value="C:kinesin complex"/>
    <property type="evidence" value="ECO:0007669"/>
    <property type="project" value="InterPro"/>
</dbReference>
<dbReference type="InterPro" id="IPR019734">
    <property type="entry name" value="TPR_rpt"/>
</dbReference>
<feature type="compositionally biased region" description="Basic and acidic residues" evidence="10">
    <location>
        <begin position="817"/>
        <end position="827"/>
    </location>
</feature>
<comment type="similarity">
    <text evidence="2">Belongs to the kinesin light chain family.</text>
</comment>
<dbReference type="GO" id="GO:0005874">
    <property type="term" value="C:microtubule"/>
    <property type="evidence" value="ECO:0007669"/>
    <property type="project" value="UniProtKB-KW"/>
</dbReference>
<evidence type="ECO:0000256" key="1">
    <source>
        <dbReference type="ARBA" id="ARBA00004245"/>
    </source>
</evidence>
<keyword evidence="7" id="KW-0175">Coiled coil</keyword>
<comment type="caution">
    <text evidence="11">The sequence shown here is derived from an EMBL/GenBank/DDBJ whole genome shotgun (WGS) entry which is preliminary data.</text>
</comment>
<evidence type="ECO:0000256" key="8">
    <source>
        <dbReference type="ARBA" id="ARBA00023175"/>
    </source>
</evidence>
<dbReference type="Proteomes" id="UP000660262">
    <property type="component" value="Unassembled WGS sequence"/>
</dbReference>
<sequence>MVCPLQSRQEAGEPEPEPHTPGSTEHVFPLLSVRLAWLRRFAESCKGKKYTWTATHHLKAEHGGGKDDVVQINVDNLSEHRERVNAAGKDGDGKPTNVQYTEIPFELMTTNDVCFGIVKPATEHVRTSYVELLKSTEPAEVKSATAFVSHAWKYIFVNVVDALSRLSEDAFVWFDVFTVNQHASSQVPPDWWFTTFKEAVASIKHTVLILMPWDDPIPLTRAWCIWEILSTIAGLAKLEICLPAVEQEAFAKFLVDEGAGQVAVKMVKIDVQRAEAFKKEDRDAILDAVKKFRGGPSEVNKLIKDEMRSWVVESAKRALDTLDSEKRATSKLLMSVADLLKQQGKYADAEPLYREALDGRRRELGDAHSDTLDSINGLAVLLKDQRKYDDAEPLYREALDGRRRELGDAHPKTLTSINNLAVLLKDQGKYDDAEPMYREALDGYRRELGDAHPKTLTSINNLAVLLKDRRKYADAEPLYHKAIADLLHQQGKYADAEPLYREALEGRRRELGDAHPQTLMSINGLAVMLKQQGKYADAEPLYREALEGRRRELGDAHPRTLTSINNLGLLLDHQGKYADAEPLYREALEGRRRELGDAHPDTLSTINNLAVLLNDQGKYADAEPLYREALDGRRRELGDAHPKTLTSINNLANILSYQGKYADAEPLYREALEGRRRELGDAHRNTLTSIRCLAVLLDHQGKYDDAERLHREALDGRRRELGDAHPDTLDSINCLAVLFKRQGKYAEAEPLYREALDGRRRELGDAHPGYGITCYNFATFLEEQEKFIEAASYYTLAAHAYEQTYGADHEETRDALDAAADARKRSEASVQHATRRYRRVRRPPKVGE</sequence>
<evidence type="ECO:0000256" key="5">
    <source>
        <dbReference type="ARBA" id="ARBA00022737"/>
    </source>
</evidence>
<evidence type="ECO:0000256" key="2">
    <source>
        <dbReference type="ARBA" id="ARBA00009622"/>
    </source>
</evidence>